<gene>
    <name evidence="3" type="ORF">ACFFIA_23115</name>
</gene>
<sequence length="419" mass="46276">MTATERSGPTPAAEPAPATRRAEFDAIRMLVVLGLVFFHAALIFDTRDDFYVKNPQTTEAITFAAGFAVVWAMPALFLIAGSGAWHSLRRRGPAGFAVERMLRLGVPLLFATVAILPVPQWLRLKAADPGYGESYPRFWLRFFDVRLSLSDFPFMVRGEFFESGHLWFVVLLLAFCLMLALAARLPSGRMSRVRDAAAAAVARRGVVLLPAIPVAVVAAVLGMEETFAGWHRWAYLLFFCYGLALASDDRFRHAMRRDAVPAAVAGLVLFGASGIAFGTLGGDPFTDTTIPAGLARLSFGAAGWCWLVAILGLSDRRRPARPRATTKEPPRGRRRVYAYLAEAVLPLYVLHQPIVVAVAYIVVRWHMPAPVKYVVIVAVSFVIMFTIYDLLVRRTRPTRFLFGIRSDRTHPRPGTSSAQ</sequence>
<proteinExistence type="predicted"/>
<comment type="caution">
    <text evidence="3">The sequence shown here is derived from an EMBL/GenBank/DDBJ whole genome shotgun (WGS) entry which is preliminary data.</text>
</comment>
<feature type="transmembrane region" description="Helical" evidence="1">
    <location>
        <begin position="26"/>
        <end position="44"/>
    </location>
</feature>
<dbReference type="PANTHER" id="PTHR36927:SF3">
    <property type="entry name" value="GLUCANS BIOSYNTHESIS PROTEIN C"/>
    <property type="match status" value="1"/>
</dbReference>
<feature type="transmembrane region" description="Helical" evidence="1">
    <location>
        <begin position="336"/>
        <end position="361"/>
    </location>
</feature>
<dbReference type="PANTHER" id="PTHR36927">
    <property type="entry name" value="BLR4337 PROTEIN"/>
    <property type="match status" value="1"/>
</dbReference>
<feature type="transmembrane region" description="Helical" evidence="1">
    <location>
        <begin position="101"/>
        <end position="122"/>
    </location>
</feature>
<dbReference type="RefSeq" id="WP_377253715.1">
    <property type="nucleotide sequence ID" value="NZ_JBHLUH010000047.1"/>
</dbReference>
<dbReference type="Proteomes" id="UP001589867">
    <property type="component" value="Unassembled WGS sequence"/>
</dbReference>
<feature type="domain" description="Acyltransferase 3" evidence="2">
    <location>
        <begin position="22"/>
        <end position="388"/>
    </location>
</feature>
<keyword evidence="3" id="KW-0012">Acyltransferase</keyword>
<dbReference type="InterPro" id="IPR002656">
    <property type="entry name" value="Acyl_transf_3_dom"/>
</dbReference>
<keyword evidence="1" id="KW-1133">Transmembrane helix</keyword>
<keyword evidence="3" id="KW-0808">Transferase</keyword>
<feature type="transmembrane region" description="Helical" evidence="1">
    <location>
        <begin position="206"/>
        <end position="223"/>
    </location>
</feature>
<name>A0ABV6M781_9ACTN</name>
<dbReference type="Pfam" id="PF01757">
    <property type="entry name" value="Acyl_transf_3"/>
    <property type="match status" value="1"/>
</dbReference>
<reference evidence="3 4" key="1">
    <citation type="submission" date="2024-09" db="EMBL/GenBank/DDBJ databases">
        <authorList>
            <person name="Sun Q."/>
            <person name="Mori K."/>
        </authorList>
    </citation>
    <scope>NUCLEOTIDE SEQUENCE [LARGE SCALE GENOMIC DNA]</scope>
    <source>
        <strain evidence="3 4">TBRC 3947</strain>
    </source>
</reference>
<keyword evidence="4" id="KW-1185">Reference proteome</keyword>
<protein>
    <submittedName>
        <fullName evidence="3">Acyltransferase</fullName>
        <ecNumber evidence="3">2.3.1.-</ecNumber>
    </submittedName>
</protein>
<dbReference type="GO" id="GO:0016746">
    <property type="term" value="F:acyltransferase activity"/>
    <property type="evidence" value="ECO:0007669"/>
    <property type="project" value="UniProtKB-KW"/>
</dbReference>
<evidence type="ECO:0000313" key="4">
    <source>
        <dbReference type="Proteomes" id="UP001589867"/>
    </source>
</evidence>
<evidence type="ECO:0000313" key="3">
    <source>
        <dbReference type="EMBL" id="MFC0530557.1"/>
    </source>
</evidence>
<accession>A0ABV6M781</accession>
<keyword evidence="1" id="KW-0812">Transmembrane</keyword>
<feature type="transmembrane region" description="Helical" evidence="1">
    <location>
        <begin position="60"/>
        <end position="80"/>
    </location>
</feature>
<evidence type="ECO:0000256" key="1">
    <source>
        <dbReference type="SAM" id="Phobius"/>
    </source>
</evidence>
<feature type="transmembrane region" description="Helical" evidence="1">
    <location>
        <begin position="373"/>
        <end position="392"/>
    </location>
</feature>
<feature type="transmembrane region" description="Helical" evidence="1">
    <location>
        <begin position="293"/>
        <end position="315"/>
    </location>
</feature>
<feature type="transmembrane region" description="Helical" evidence="1">
    <location>
        <begin position="229"/>
        <end position="247"/>
    </location>
</feature>
<evidence type="ECO:0000259" key="2">
    <source>
        <dbReference type="Pfam" id="PF01757"/>
    </source>
</evidence>
<organism evidence="3 4">
    <name type="scientific">Phytohabitans kaempferiae</name>
    <dbReference type="NCBI Taxonomy" id="1620943"/>
    <lineage>
        <taxon>Bacteria</taxon>
        <taxon>Bacillati</taxon>
        <taxon>Actinomycetota</taxon>
        <taxon>Actinomycetes</taxon>
        <taxon>Micromonosporales</taxon>
        <taxon>Micromonosporaceae</taxon>
    </lineage>
</organism>
<feature type="transmembrane region" description="Helical" evidence="1">
    <location>
        <begin position="259"/>
        <end position="281"/>
    </location>
</feature>
<feature type="transmembrane region" description="Helical" evidence="1">
    <location>
        <begin position="165"/>
        <end position="185"/>
    </location>
</feature>
<dbReference type="EC" id="2.3.1.-" evidence="3"/>
<dbReference type="InterPro" id="IPR050623">
    <property type="entry name" value="Glucan_succinyl_AcylTrfase"/>
</dbReference>
<keyword evidence="1" id="KW-0472">Membrane</keyword>
<dbReference type="EMBL" id="JBHLUH010000047">
    <property type="protein sequence ID" value="MFC0530557.1"/>
    <property type="molecule type" value="Genomic_DNA"/>
</dbReference>